<feature type="transmembrane region" description="Helical" evidence="1">
    <location>
        <begin position="113"/>
        <end position="132"/>
    </location>
</feature>
<dbReference type="Proteomes" id="UP001303946">
    <property type="component" value="Chromosome"/>
</dbReference>
<dbReference type="CDD" id="cd01949">
    <property type="entry name" value="GGDEF"/>
    <property type="match status" value="1"/>
</dbReference>
<feature type="transmembrane region" description="Helical" evidence="1">
    <location>
        <begin position="138"/>
        <end position="157"/>
    </location>
</feature>
<dbReference type="InterPro" id="IPR035919">
    <property type="entry name" value="EAL_sf"/>
</dbReference>
<accession>A0ABZ0D3Y2</accession>
<feature type="domain" description="GGDEF" evidence="3">
    <location>
        <begin position="390"/>
        <end position="523"/>
    </location>
</feature>
<dbReference type="InterPro" id="IPR000014">
    <property type="entry name" value="PAS"/>
</dbReference>
<protein>
    <submittedName>
        <fullName evidence="4">EAL domain-containing protein</fullName>
    </submittedName>
</protein>
<keyword evidence="5" id="KW-1185">Reference proteome</keyword>
<dbReference type="SUPFAM" id="SSF55785">
    <property type="entry name" value="PYP-like sensor domain (PAS domain)"/>
    <property type="match status" value="1"/>
</dbReference>
<evidence type="ECO:0000313" key="5">
    <source>
        <dbReference type="Proteomes" id="UP001303946"/>
    </source>
</evidence>
<evidence type="ECO:0000259" key="3">
    <source>
        <dbReference type="PROSITE" id="PS50887"/>
    </source>
</evidence>
<feature type="transmembrane region" description="Helical" evidence="1">
    <location>
        <begin position="187"/>
        <end position="205"/>
    </location>
</feature>
<dbReference type="Gene3D" id="3.30.450.20">
    <property type="entry name" value="PAS domain"/>
    <property type="match status" value="1"/>
</dbReference>
<dbReference type="InterPro" id="IPR043128">
    <property type="entry name" value="Rev_trsase/Diguanyl_cyclase"/>
</dbReference>
<dbReference type="SUPFAM" id="SSF141868">
    <property type="entry name" value="EAL domain-like"/>
    <property type="match status" value="1"/>
</dbReference>
<keyword evidence="1" id="KW-0812">Transmembrane</keyword>
<dbReference type="PROSITE" id="PS50883">
    <property type="entry name" value="EAL"/>
    <property type="match status" value="1"/>
</dbReference>
<dbReference type="EMBL" id="CP136336">
    <property type="protein sequence ID" value="WOB09942.1"/>
    <property type="molecule type" value="Genomic_DNA"/>
</dbReference>
<dbReference type="RefSeq" id="WP_316702820.1">
    <property type="nucleotide sequence ID" value="NZ_CP136336.1"/>
</dbReference>
<sequence>MRETLVSVVDSAPPTEAEASELAGSPAKDLRGRLRAMQVQAVLTLTPVVVVSNLVGASTLCWTFRDTAPLPALLGWAALVLLAVCWGARAWWRGRASPTPAQASRRATDRVTLHATVLGLLWGVPLPFFTTVASPSQFLVLTAITVGIVCAGATALAPIRRAGTAFPLLVAVGAGVALGQLRSDAAGTLAVLLLAYLLVMLYGVLSWSRMFKARMVAELRAEEHRETIGLLLRDFEQNAADVLWEVDAEGRLVRVSRRMARLFSRSQSALEGRLLVDVLARRQRRLPIGSAAEGAAALKKLAKHLEDGTPFGHIELPVWLAQRTVWWSLTAKPVDGGGWRGVVANVTAAREAQQHVWQLAHFDAVTNLSNRHRFRIELDNALDSVRQTGEQCAVLCLDLDGFKTVNDALGHDMGDMLLRVVGQRLEASRRTGDIVARLGGDEFGLIVREINSPDEVALVAGRVLYALSKPCEIGGVTVPLGASLGIALAPRDGLEADVLLKHADLALYAAKAAGRGQFSFYTESMEARVVKRLGLERALRQAIPGQQLRLVFQPQIRLDDNRVSAFEALVRWTHPELGEVPPQEFIPVAEEAGMIHDIGKWVLHQACKEARAWPDRVRVAVNLSPLQVMARDLRADVAHALATSGLPPERLEIEITESVLMGDSHITLAKLHALRELGVRIALDDFGTGYSSLAYLRRFPFDQLKIDRSFVREIVTRPDARAIVRATIEMANALRMETLAEGVEDERAVEVLREHHCGSVQGFLISPPIRNDDVLDFLRARSEAPEPAPAAQSDRHVA</sequence>
<dbReference type="Gene3D" id="3.20.20.450">
    <property type="entry name" value="EAL domain"/>
    <property type="match status" value="1"/>
</dbReference>
<gene>
    <name evidence="4" type="ORF">RXV79_07700</name>
</gene>
<dbReference type="Gene3D" id="3.30.70.270">
    <property type="match status" value="1"/>
</dbReference>
<feature type="transmembrane region" description="Helical" evidence="1">
    <location>
        <begin position="71"/>
        <end position="92"/>
    </location>
</feature>
<feature type="domain" description="EAL" evidence="2">
    <location>
        <begin position="532"/>
        <end position="782"/>
    </location>
</feature>
<dbReference type="Pfam" id="PF00989">
    <property type="entry name" value="PAS"/>
    <property type="match status" value="1"/>
</dbReference>
<keyword evidence="1" id="KW-1133">Transmembrane helix</keyword>
<dbReference type="PANTHER" id="PTHR44757">
    <property type="entry name" value="DIGUANYLATE CYCLASE DGCP"/>
    <property type="match status" value="1"/>
</dbReference>
<dbReference type="InterPro" id="IPR029787">
    <property type="entry name" value="Nucleotide_cyclase"/>
</dbReference>
<dbReference type="InterPro" id="IPR013767">
    <property type="entry name" value="PAS_fold"/>
</dbReference>
<evidence type="ECO:0000259" key="2">
    <source>
        <dbReference type="PROSITE" id="PS50883"/>
    </source>
</evidence>
<dbReference type="InterPro" id="IPR052155">
    <property type="entry name" value="Biofilm_reg_signaling"/>
</dbReference>
<evidence type="ECO:0000256" key="1">
    <source>
        <dbReference type="SAM" id="Phobius"/>
    </source>
</evidence>
<feature type="transmembrane region" description="Helical" evidence="1">
    <location>
        <begin position="41"/>
        <end position="65"/>
    </location>
</feature>
<dbReference type="CDD" id="cd00130">
    <property type="entry name" value="PAS"/>
    <property type="match status" value="1"/>
</dbReference>
<evidence type="ECO:0000313" key="4">
    <source>
        <dbReference type="EMBL" id="WOB09942.1"/>
    </source>
</evidence>
<reference evidence="4 5" key="1">
    <citation type="submission" date="2023-10" db="EMBL/GenBank/DDBJ databases">
        <title>Bacteria for the degradation of biodegradable plastic PBAT(Polybutylene adipate terephthalate).</title>
        <authorList>
            <person name="Weon H.-Y."/>
            <person name="Yeon J."/>
        </authorList>
    </citation>
    <scope>NUCLEOTIDE SEQUENCE [LARGE SCALE GENOMIC DNA]</scope>
    <source>
        <strain evidence="4 5">SBD 7-3</strain>
    </source>
</reference>
<dbReference type="InterPro" id="IPR035965">
    <property type="entry name" value="PAS-like_dom_sf"/>
</dbReference>
<dbReference type="CDD" id="cd01948">
    <property type="entry name" value="EAL"/>
    <property type="match status" value="1"/>
</dbReference>
<dbReference type="SUPFAM" id="SSF55073">
    <property type="entry name" value="Nucleotide cyclase"/>
    <property type="match status" value="1"/>
</dbReference>
<dbReference type="Pfam" id="PF00563">
    <property type="entry name" value="EAL"/>
    <property type="match status" value="1"/>
</dbReference>
<dbReference type="NCBIfam" id="TIGR00254">
    <property type="entry name" value="GGDEF"/>
    <property type="match status" value="1"/>
</dbReference>
<dbReference type="InterPro" id="IPR001633">
    <property type="entry name" value="EAL_dom"/>
</dbReference>
<proteinExistence type="predicted"/>
<keyword evidence="1" id="KW-0472">Membrane</keyword>
<name>A0ABZ0D3Y2_9BURK</name>
<dbReference type="Pfam" id="PF00990">
    <property type="entry name" value="GGDEF"/>
    <property type="match status" value="1"/>
</dbReference>
<organism evidence="4 5">
    <name type="scientific">Piscinibacter gummiphilus</name>
    <dbReference type="NCBI Taxonomy" id="946333"/>
    <lineage>
        <taxon>Bacteria</taxon>
        <taxon>Pseudomonadati</taxon>
        <taxon>Pseudomonadota</taxon>
        <taxon>Betaproteobacteria</taxon>
        <taxon>Burkholderiales</taxon>
        <taxon>Sphaerotilaceae</taxon>
        <taxon>Piscinibacter</taxon>
    </lineage>
</organism>
<dbReference type="SMART" id="SM00052">
    <property type="entry name" value="EAL"/>
    <property type="match status" value="1"/>
</dbReference>
<dbReference type="PROSITE" id="PS50887">
    <property type="entry name" value="GGDEF"/>
    <property type="match status" value="1"/>
</dbReference>
<dbReference type="SMART" id="SM00267">
    <property type="entry name" value="GGDEF"/>
    <property type="match status" value="1"/>
</dbReference>
<dbReference type="PANTHER" id="PTHR44757:SF2">
    <property type="entry name" value="BIOFILM ARCHITECTURE MAINTENANCE PROTEIN MBAA"/>
    <property type="match status" value="1"/>
</dbReference>
<dbReference type="InterPro" id="IPR000160">
    <property type="entry name" value="GGDEF_dom"/>
</dbReference>